<reference evidence="2" key="1">
    <citation type="submission" date="2018-09" db="EMBL/GenBank/DDBJ databases">
        <authorList>
            <person name="Zhu H."/>
        </authorList>
    </citation>
    <scope>NUCLEOTIDE SEQUENCE [LARGE SCALE GENOMIC DNA]</scope>
    <source>
        <strain evidence="2">K1S02-23</strain>
    </source>
</reference>
<organism evidence="1 2">
    <name type="scientific">Noviherbaspirillum sedimenti</name>
    <dbReference type="NCBI Taxonomy" id="2320865"/>
    <lineage>
        <taxon>Bacteria</taxon>
        <taxon>Pseudomonadati</taxon>
        <taxon>Pseudomonadota</taxon>
        <taxon>Betaproteobacteria</taxon>
        <taxon>Burkholderiales</taxon>
        <taxon>Oxalobacteraceae</taxon>
        <taxon>Noviherbaspirillum</taxon>
    </lineage>
</organism>
<dbReference type="Pfam" id="PF02515">
    <property type="entry name" value="CoA_transf_3"/>
    <property type="match status" value="2"/>
</dbReference>
<dbReference type="Gene3D" id="3.40.50.10540">
    <property type="entry name" value="Crotonobetainyl-coa:carnitine coa-transferase, domain 1"/>
    <property type="match status" value="2"/>
</dbReference>
<evidence type="ECO:0000313" key="2">
    <source>
        <dbReference type="Proteomes" id="UP000266327"/>
    </source>
</evidence>
<sequence length="725" mass="78341">MSEPESVKDLVVVDLGVGMPSAIVAKFLREMGATVWRVAPPAGDPFESIYPAYTSWHSGSRMATPDHLDELLARADVCLIGGEDHPGLEWSFEGAALIAANPRLVVLQIAGYARGFEQRAAVDLLVQARVGLAFEIFSDRPVNFACPLPTYGAAIQGLLGVGAALVERERSGRGQLVETSLQQGAGMFLSCLWMSIEDTQSVNMRNPPKDVWAPIVRCADGQYVFFVPRYNGMDKVFAAFGIDKSIGDTAKKGYFGDIDLFQRYATKFTHEELLRACWAADVAAEKVLGPGECWDDEQVRVNGTIVTEVDGRRRVGTPLTMRAVQPNSGAPRTSLPSAPEDAAPLAGVRILDFGAMVAGAYGSKLLADLGADVIKVEPLAGDIMRTASYPNFVVSNQGKRSLHLDAKAPESMDVVRRLCATANAASHNFRVGSAGRIKLDPASLRGYRPDIVAVQCFSYGASGPRAMNAGLDPLMQAYCGQAVRAGGRDNAPLWYRNLYIDYATGAIGAIAMLFGIREQLCHGNAVEAETSLLEAGLFLMSELIQCADGSFSGGPPLDYDRTGFHCTECLYQTKDGWVAIAARSDDMAARLVNVLHLQGFPENSRSWGDSERQKIAERIRSRTTHELLQQLEAADVWCEKCNENGWQSLLDDPTARAANLIVETRDPNVGALITVGPLVSFSRSRLDANRPMSVPTGGVDTREILGELGYSSTEIDNLAARKVVA</sequence>
<dbReference type="InterPro" id="IPR050509">
    <property type="entry name" value="CoA-transferase_III"/>
</dbReference>
<comment type="caution">
    <text evidence="1">The sequence shown here is derived from an EMBL/GenBank/DDBJ whole genome shotgun (WGS) entry which is preliminary data.</text>
</comment>
<gene>
    <name evidence="1" type="ORF">D3878_17065</name>
</gene>
<dbReference type="PANTHER" id="PTHR48228:SF5">
    <property type="entry name" value="ALPHA-METHYLACYL-COA RACEMASE"/>
    <property type="match status" value="1"/>
</dbReference>
<dbReference type="PANTHER" id="PTHR48228">
    <property type="entry name" value="SUCCINYL-COA--D-CITRAMALATE COA-TRANSFERASE"/>
    <property type="match status" value="1"/>
</dbReference>
<evidence type="ECO:0000313" key="1">
    <source>
        <dbReference type="EMBL" id="RJG03076.1"/>
    </source>
</evidence>
<dbReference type="OrthoDB" id="9058532at2"/>
<dbReference type="Proteomes" id="UP000266327">
    <property type="component" value="Unassembled WGS sequence"/>
</dbReference>
<dbReference type="InterPro" id="IPR003673">
    <property type="entry name" value="CoA-Trfase_fam_III"/>
</dbReference>
<dbReference type="InterPro" id="IPR023606">
    <property type="entry name" value="CoA-Trfase_III_dom_1_sf"/>
</dbReference>
<dbReference type="RefSeq" id="WP_119786575.1">
    <property type="nucleotide sequence ID" value="NZ_QYUQ01000002.1"/>
</dbReference>
<protein>
    <recommendedName>
        <fullName evidence="3">Carnitine dehydratase</fullName>
    </recommendedName>
</protein>
<keyword evidence="2" id="KW-1185">Reference proteome</keyword>
<dbReference type="EMBL" id="QYUQ01000002">
    <property type="protein sequence ID" value="RJG03076.1"/>
    <property type="molecule type" value="Genomic_DNA"/>
</dbReference>
<dbReference type="InterPro" id="IPR044855">
    <property type="entry name" value="CoA-Trfase_III_dom3_sf"/>
</dbReference>
<name>A0A3A3GLC9_9BURK</name>
<dbReference type="Gene3D" id="3.30.1540.10">
    <property type="entry name" value="formyl-coa transferase, domain 3"/>
    <property type="match status" value="2"/>
</dbReference>
<accession>A0A3A3GLC9</accession>
<proteinExistence type="predicted"/>
<dbReference type="SUPFAM" id="SSF89796">
    <property type="entry name" value="CoA-transferase family III (CaiB/BaiF)"/>
    <property type="match status" value="2"/>
</dbReference>
<dbReference type="AlphaFoldDB" id="A0A3A3GLC9"/>
<dbReference type="GO" id="GO:0016740">
    <property type="term" value="F:transferase activity"/>
    <property type="evidence" value="ECO:0007669"/>
    <property type="project" value="UniProtKB-KW"/>
</dbReference>
<evidence type="ECO:0008006" key="3">
    <source>
        <dbReference type="Google" id="ProtNLM"/>
    </source>
</evidence>